<dbReference type="VEuPathDB" id="FungiDB:F9C07_11916"/>
<keyword evidence="2" id="KW-1185">Reference proteome</keyword>
<protein>
    <submittedName>
        <fullName evidence="1">Uncharacterized protein</fullName>
    </submittedName>
</protein>
<dbReference type="AlphaFoldDB" id="A0A7U2N3I6"/>
<evidence type="ECO:0000313" key="1">
    <source>
        <dbReference type="EMBL" id="QRD94370.1"/>
    </source>
</evidence>
<dbReference type="EMBL" id="CP044623">
    <property type="protein sequence ID" value="QRD94370.1"/>
    <property type="molecule type" value="Genomic_DNA"/>
</dbReference>
<evidence type="ECO:0000313" key="2">
    <source>
        <dbReference type="Proteomes" id="UP000596276"/>
    </source>
</evidence>
<sequence length="125" mass="14481">MANRLERLRHLLSIAQHAGMLSLIIHLSTRLLISKQIVELYHLCSFRVICVCHGCLRPAFDKNAKRVEGKTMVVCTRFVSNGITGRRRYGVHYEMLAKEYKDAWLVYLEGMTNGRASWRSDNDRD</sequence>
<accession>A0A7U2N3I6</accession>
<dbReference type="Proteomes" id="UP000596276">
    <property type="component" value="Chromosome 6"/>
</dbReference>
<proteinExistence type="predicted"/>
<reference evidence="2" key="1">
    <citation type="journal article" date="2021" name="G3 (Bethesda)">
        <title>Chromosome assembled and annotated genome sequence of Aspergillus flavus NRRL 3357.</title>
        <authorList>
            <person name="Skerker J.M."/>
            <person name="Pianalto K.M."/>
            <person name="Mondo S.J."/>
            <person name="Yang K."/>
            <person name="Arkin A.P."/>
            <person name="Keller N.P."/>
            <person name="Grigoriev I.V."/>
            <person name="Louise Glass N.L."/>
        </authorList>
    </citation>
    <scope>NUCLEOTIDE SEQUENCE [LARGE SCALE GENOMIC DNA]</scope>
    <source>
        <strain evidence="2">ATCC 200026 / FGSC A1120 / IAM 13836 / NRRL 3357 / JCM 12722 / SRRC 167</strain>
    </source>
</reference>
<organism evidence="1 2">
    <name type="scientific">Aspergillus flavus (strain ATCC 200026 / FGSC A1120 / IAM 13836 / NRRL 3357 / JCM 12722 / SRRC 167)</name>
    <dbReference type="NCBI Taxonomy" id="332952"/>
    <lineage>
        <taxon>Eukaryota</taxon>
        <taxon>Fungi</taxon>
        <taxon>Dikarya</taxon>
        <taxon>Ascomycota</taxon>
        <taxon>Pezizomycotina</taxon>
        <taxon>Eurotiomycetes</taxon>
        <taxon>Eurotiomycetidae</taxon>
        <taxon>Eurotiales</taxon>
        <taxon>Aspergillaceae</taxon>
        <taxon>Aspergillus</taxon>
        <taxon>Aspergillus subgen. Circumdati</taxon>
    </lineage>
</organism>
<name>A0A7U2N3I6_ASPFN</name>
<gene>
    <name evidence="1" type="ORF">F9C07_11916</name>
</gene>